<dbReference type="EMBL" id="JBDJPC010000003">
    <property type="protein sequence ID" value="KAL1509936.1"/>
    <property type="molecule type" value="Genomic_DNA"/>
</dbReference>
<feature type="compositionally biased region" description="Basic residues" evidence="1">
    <location>
        <begin position="123"/>
        <end position="136"/>
    </location>
</feature>
<sequence length="162" mass="19393">MKNNDFISFEYLHAIILVPKKDNENKTFKWQEIVSFEYRRENFLSFLFYITRNQCDYAIQSQKCSALKADGPNLSLGNLDKLLYTAPLKTQNLKWENLQQLLPYIPPIYHSFYQHMDHHESKKKHFKAKGKNKTSNHKQEKDDNFQEENAENILYSGYEDYL</sequence>
<comment type="caution">
    <text evidence="2">The sequence shown here is derived from an EMBL/GenBank/DDBJ whole genome shotgun (WGS) entry which is preliminary data.</text>
</comment>
<evidence type="ECO:0000313" key="2">
    <source>
        <dbReference type="EMBL" id="KAL1509936.1"/>
    </source>
</evidence>
<evidence type="ECO:0000313" key="3">
    <source>
        <dbReference type="Proteomes" id="UP001566132"/>
    </source>
</evidence>
<proteinExistence type="predicted"/>
<keyword evidence="3" id="KW-1185">Reference proteome</keyword>
<dbReference type="Proteomes" id="UP001566132">
    <property type="component" value="Unassembled WGS sequence"/>
</dbReference>
<gene>
    <name evidence="2" type="ORF">ABEB36_004600</name>
</gene>
<name>A0ABD1F6I6_HYPHA</name>
<protein>
    <submittedName>
        <fullName evidence="2">Uncharacterized protein</fullName>
    </submittedName>
</protein>
<reference evidence="2 3" key="1">
    <citation type="submission" date="2024-05" db="EMBL/GenBank/DDBJ databases">
        <title>Genetic variation in Jamaican populations of the coffee berry borer (Hypothenemus hampei).</title>
        <authorList>
            <person name="Errbii M."/>
            <person name="Myrie A."/>
        </authorList>
    </citation>
    <scope>NUCLEOTIDE SEQUENCE [LARGE SCALE GENOMIC DNA]</scope>
    <source>
        <strain evidence="2">JA-Hopewell-2020-01-JO</strain>
        <tissue evidence="2">Whole body</tissue>
    </source>
</reference>
<feature type="region of interest" description="Disordered" evidence="1">
    <location>
        <begin position="123"/>
        <end position="149"/>
    </location>
</feature>
<accession>A0ABD1F6I6</accession>
<evidence type="ECO:0000256" key="1">
    <source>
        <dbReference type="SAM" id="MobiDB-lite"/>
    </source>
</evidence>
<organism evidence="2 3">
    <name type="scientific">Hypothenemus hampei</name>
    <name type="common">Coffee berry borer</name>
    <dbReference type="NCBI Taxonomy" id="57062"/>
    <lineage>
        <taxon>Eukaryota</taxon>
        <taxon>Metazoa</taxon>
        <taxon>Ecdysozoa</taxon>
        <taxon>Arthropoda</taxon>
        <taxon>Hexapoda</taxon>
        <taxon>Insecta</taxon>
        <taxon>Pterygota</taxon>
        <taxon>Neoptera</taxon>
        <taxon>Endopterygota</taxon>
        <taxon>Coleoptera</taxon>
        <taxon>Polyphaga</taxon>
        <taxon>Cucujiformia</taxon>
        <taxon>Curculionidae</taxon>
        <taxon>Scolytinae</taxon>
        <taxon>Hypothenemus</taxon>
    </lineage>
</organism>
<dbReference type="AlphaFoldDB" id="A0ABD1F6I6"/>